<dbReference type="Gene3D" id="1.10.1760.20">
    <property type="match status" value="1"/>
</dbReference>
<proteinExistence type="predicted"/>
<dbReference type="Pfam" id="PF13858">
    <property type="entry name" value="DUF4199"/>
    <property type="match status" value="1"/>
</dbReference>
<feature type="transmembrane region" description="Helical" evidence="1">
    <location>
        <begin position="12"/>
        <end position="32"/>
    </location>
</feature>
<reference evidence="2 3" key="1">
    <citation type="submission" date="2020-11" db="EMBL/GenBank/DDBJ databases">
        <title>Hymenobacter sp.</title>
        <authorList>
            <person name="Kim M.K."/>
        </authorList>
    </citation>
    <scope>NUCLEOTIDE SEQUENCE [LARGE SCALE GENOMIC DNA]</scope>
    <source>
        <strain evidence="2 3">BT594</strain>
    </source>
</reference>
<dbReference type="RefSeq" id="WP_196956733.1">
    <property type="nucleotide sequence ID" value="NZ_JADWYK010000015.1"/>
</dbReference>
<dbReference type="EMBL" id="JADWYK010000015">
    <property type="protein sequence ID" value="MBG8555715.1"/>
    <property type="molecule type" value="Genomic_DNA"/>
</dbReference>
<dbReference type="Proteomes" id="UP000601099">
    <property type="component" value="Unassembled WGS sequence"/>
</dbReference>
<keyword evidence="3" id="KW-1185">Reference proteome</keyword>
<organism evidence="2 3">
    <name type="scientific">Hymenobacter guriensis</name>
    <dbReference type="NCBI Taxonomy" id="2793065"/>
    <lineage>
        <taxon>Bacteria</taxon>
        <taxon>Pseudomonadati</taxon>
        <taxon>Bacteroidota</taxon>
        <taxon>Cytophagia</taxon>
        <taxon>Cytophagales</taxon>
        <taxon>Hymenobacteraceae</taxon>
        <taxon>Hymenobacter</taxon>
    </lineage>
</organism>
<feature type="transmembrane region" description="Helical" evidence="1">
    <location>
        <begin position="44"/>
        <end position="65"/>
    </location>
</feature>
<protein>
    <submittedName>
        <fullName evidence="2">DUF4199 domain-containing protein</fullName>
    </submittedName>
</protein>
<feature type="transmembrane region" description="Helical" evidence="1">
    <location>
        <begin position="77"/>
        <end position="101"/>
    </location>
</feature>
<keyword evidence="1" id="KW-1133">Transmembrane helix</keyword>
<keyword evidence="1" id="KW-0472">Membrane</keyword>
<evidence type="ECO:0000256" key="1">
    <source>
        <dbReference type="SAM" id="Phobius"/>
    </source>
</evidence>
<evidence type="ECO:0000313" key="2">
    <source>
        <dbReference type="EMBL" id="MBG8555715.1"/>
    </source>
</evidence>
<feature type="transmembrane region" description="Helical" evidence="1">
    <location>
        <begin position="148"/>
        <end position="169"/>
    </location>
</feature>
<comment type="caution">
    <text evidence="2">The sequence shown here is derived from an EMBL/GenBank/DDBJ whole genome shotgun (WGS) entry which is preliminary data.</text>
</comment>
<sequence>METTPTATVTPISVGIRYGLLVGIISVILDLLLKTTGLDFKQPFLGLSVAIAIWVVGMVLAHKYFKQHNGGFMTYGQGLLIGLLMGAISGLLSGIFNYVYINFLDTSYVNSVRDYTEATLANLNLPEEAMEKGLADITQEKLGSPLAILKNIVVGAVMSFLLSLIVSAITKHNRPQFE</sequence>
<gene>
    <name evidence="2" type="ORF">I5L79_19375</name>
</gene>
<accession>A0ABS0L6E0</accession>
<dbReference type="InterPro" id="IPR025250">
    <property type="entry name" value="DUF4199"/>
</dbReference>
<name>A0ABS0L6E0_9BACT</name>
<keyword evidence="1" id="KW-0812">Transmembrane</keyword>
<evidence type="ECO:0000313" key="3">
    <source>
        <dbReference type="Proteomes" id="UP000601099"/>
    </source>
</evidence>